<dbReference type="InterPro" id="IPR011068">
    <property type="entry name" value="NuclTrfase_I-like_C"/>
</dbReference>
<dbReference type="InterPro" id="IPR007012">
    <property type="entry name" value="PolA_pol_cen_dom"/>
</dbReference>
<evidence type="ECO:0000256" key="5">
    <source>
        <dbReference type="ARBA" id="ARBA00022679"/>
    </source>
</evidence>
<keyword evidence="5" id="KW-0808">Transferase</keyword>
<dbReference type="EMBL" id="CAJEWN010000252">
    <property type="protein sequence ID" value="CAD2175333.1"/>
    <property type="molecule type" value="Genomic_DNA"/>
</dbReference>
<evidence type="ECO:0000259" key="11">
    <source>
        <dbReference type="Pfam" id="PF04928"/>
    </source>
</evidence>
<accession>A0A6V7VKC5</accession>
<comment type="catalytic activity">
    <reaction evidence="9">
        <text>RNA(n) + ATP = RNA(n)-3'-adenine ribonucleotide + diphosphate</text>
        <dbReference type="Rhea" id="RHEA:11332"/>
        <dbReference type="Rhea" id="RHEA-COMP:14527"/>
        <dbReference type="Rhea" id="RHEA-COMP:17347"/>
        <dbReference type="ChEBI" id="CHEBI:30616"/>
        <dbReference type="ChEBI" id="CHEBI:33019"/>
        <dbReference type="ChEBI" id="CHEBI:140395"/>
        <dbReference type="ChEBI" id="CHEBI:173115"/>
        <dbReference type="EC" id="2.7.7.19"/>
    </reaction>
</comment>
<keyword evidence="4" id="KW-0507">mRNA processing</keyword>
<dbReference type="Gene3D" id="3.30.70.590">
    <property type="entry name" value="Poly(A) polymerase predicted RNA binding domain"/>
    <property type="match status" value="1"/>
</dbReference>
<dbReference type="SUPFAM" id="SSF55003">
    <property type="entry name" value="PAP/Archaeal CCA-adding enzyme, C-terminal domain"/>
    <property type="match status" value="1"/>
</dbReference>
<evidence type="ECO:0000256" key="7">
    <source>
        <dbReference type="ARBA" id="ARBA00022840"/>
    </source>
</evidence>
<comment type="similarity">
    <text evidence="2">Belongs to the poly(A) polymerase family.</text>
</comment>
<evidence type="ECO:0000256" key="2">
    <source>
        <dbReference type="ARBA" id="ARBA00010912"/>
    </source>
</evidence>
<organism evidence="12 13">
    <name type="scientific">Meloidogyne enterolobii</name>
    <name type="common">Root-knot nematode worm</name>
    <name type="synonym">Meloidogyne mayaguensis</name>
    <dbReference type="NCBI Taxonomy" id="390850"/>
    <lineage>
        <taxon>Eukaryota</taxon>
        <taxon>Metazoa</taxon>
        <taxon>Ecdysozoa</taxon>
        <taxon>Nematoda</taxon>
        <taxon>Chromadorea</taxon>
        <taxon>Rhabditida</taxon>
        <taxon>Tylenchina</taxon>
        <taxon>Tylenchomorpha</taxon>
        <taxon>Tylenchoidea</taxon>
        <taxon>Meloidogynidae</taxon>
        <taxon>Meloidogyninae</taxon>
        <taxon>Meloidogyne</taxon>
    </lineage>
</organism>
<dbReference type="OrthoDB" id="10263155at2759"/>
<evidence type="ECO:0000256" key="9">
    <source>
        <dbReference type="ARBA" id="ARBA00048830"/>
    </source>
</evidence>
<gene>
    <name evidence="12" type="ORF">MENT_LOCUS27053</name>
</gene>
<reference evidence="12 13" key="1">
    <citation type="submission" date="2020-08" db="EMBL/GenBank/DDBJ databases">
        <authorList>
            <person name="Koutsovoulos G."/>
            <person name="Danchin GJ E."/>
        </authorList>
    </citation>
    <scope>NUCLEOTIDE SEQUENCE [LARGE SCALE GENOMIC DNA]</scope>
</reference>
<keyword evidence="7" id="KW-0067">ATP-binding</keyword>
<keyword evidence="6" id="KW-0547">Nucleotide-binding</keyword>
<dbReference type="GO" id="GO:0006397">
    <property type="term" value="P:mRNA processing"/>
    <property type="evidence" value="ECO:0007669"/>
    <property type="project" value="UniProtKB-KW"/>
</dbReference>
<dbReference type="GO" id="GO:0003723">
    <property type="term" value="F:RNA binding"/>
    <property type="evidence" value="ECO:0007669"/>
    <property type="project" value="InterPro"/>
</dbReference>
<name>A0A6V7VKC5_MELEN</name>
<evidence type="ECO:0000256" key="4">
    <source>
        <dbReference type="ARBA" id="ARBA00022664"/>
    </source>
</evidence>
<evidence type="ECO:0000256" key="3">
    <source>
        <dbReference type="ARBA" id="ARBA00012388"/>
    </source>
</evidence>
<feature type="domain" description="Poly(A) polymerase central" evidence="11">
    <location>
        <begin position="123"/>
        <end position="283"/>
    </location>
</feature>
<dbReference type="EC" id="2.7.7.19" evidence="3"/>
<protein>
    <recommendedName>
        <fullName evidence="3">polynucleotide adenylyltransferase</fullName>
        <ecNumber evidence="3">2.7.7.19</ecNumber>
    </recommendedName>
</protein>
<sequence length="463" mass="55061">METRKCEGWSLYCIFCWDSSTESLSKIKSNIFLIKLFFSGLEFDLNIVTLPWNEEMNNLIPKYGHLNINIIDSIIERFLKEIGVNRLMANKWADRRKGMLLVLSGYRANVQVINLLGHSTTIFRLVLMTLKFWFQNHSIYGGKFGFINGTTLAILICNIILKNPHNNSIIKIFKEFMEIYSQINFPQINLNKTIIKQKWIEELDEKIIWNSEKEISDRKEHFKLNLNPEMEKHTKIIWAVITPSFPEQNAAFNINQSTATIIRHELIEGIEELKNIEFALNKYKQDKIPTIILKQEWIKWLKGKKFEEKYQHYLVVICYYSPTSLYGNSFCNFVETRIRLQLLFSLENKQNNLNINYCHIHPKRIIKNNKCPPYFFNYQQNSWICNVWLIGIKKDEKIKTKRLPIFEFISEEEGIFEEFVRNIEASYLRILAKENKLSEEETAKFMLKSKYMTVEELRKLNKK</sequence>
<keyword evidence="8" id="KW-0539">Nucleus</keyword>
<dbReference type="Proteomes" id="UP000580250">
    <property type="component" value="Unassembled WGS sequence"/>
</dbReference>
<dbReference type="Pfam" id="PF04926">
    <property type="entry name" value="PAP_RNA-bind"/>
    <property type="match status" value="1"/>
</dbReference>
<comment type="caution">
    <text evidence="12">The sequence shown here is derived from an EMBL/GenBank/DDBJ whole genome shotgun (WGS) entry which is preliminary data.</text>
</comment>
<evidence type="ECO:0000256" key="8">
    <source>
        <dbReference type="ARBA" id="ARBA00023242"/>
    </source>
</evidence>
<dbReference type="AlphaFoldDB" id="A0A6V7VKC5"/>
<feature type="domain" description="Poly(A) polymerase RNA-binding" evidence="10">
    <location>
        <begin position="306"/>
        <end position="371"/>
    </location>
</feature>
<dbReference type="InterPro" id="IPR007010">
    <property type="entry name" value="PolA_pol_RNA-bd_dom"/>
</dbReference>
<dbReference type="GO" id="GO:1990817">
    <property type="term" value="F:poly(A) RNA polymerase activity"/>
    <property type="evidence" value="ECO:0007669"/>
    <property type="project" value="UniProtKB-EC"/>
</dbReference>
<evidence type="ECO:0000313" key="13">
    <source>
        <dbReference type="Proteomes" id="UP000580250"/>
    </source>
</evidence>
<dbReference type="PANTHER" id="PTHR10682:SF10">
    <property type="entry name" value="POLYNUCLEOTIDE ADENYLYLTRANSFERASE"/>
    <property type="match status" value="1"/>
</dbReference>
<dbReference type="PANTHER" id="PTHR10682">
    <property type="entry name" value="POLY A POLYMERASE"/>
    <property type="match status" value="1"/>
</dbReference>
<dbReference type="GO" id="GO:0031123">
    <property type="term" value="P:RNA 3'-end processing"/>
    <property type="evidence" value="ECO:0007669"/>
    <property type="project" value="InterPro"/>
</dbReference>
<dbReference type="Gene3D" id="1.10.1410.10">
    <property type="match status" value="1"/>
</dbReference>
<comment type="subcellular location">
    <subcellularLocation>
        <location evidence="1">Nucleus</location>
    </subcellularLocation>
</comment>
<evidence type="ECO:0000313" key="12">
    <source>
        <dbReference type="EMBL" id="CAD2175333.1"/>
    </source>
</evidence>
<evidence type="ECO:0000256" key="1">
    <source>
        <dbReference type="ARBA" id="ARBA00004123"/>
    </source>
</evidence>
<dbReference type="SUPFAM" id="SSF81631">
    <property type="entry name" value="PAP/OAS1 substrate-binding domain"/>
    <property type="match status" value="1"/>
</dbReference>
<dbReference type="GO" id="GO:0005634">
    <property type="term" value="C:nucleus"/>
    <property type="evidence" value="ECO:0007669"/>
    <property type="project" value="UniProtKB-SubCell"/>
</dbReference>
<evidence type="ECO:0000256" key="6">
    <source>
        <dbReference type="ARBA" id="ARBA00022741"/>
    </source>
</evidence>
<dbReference type="GO" id="GO:0005524">
    <property type="term" value="F:ATP binding"/>
    <property type="evidence" value="ECO:0007669"/>
    <property type="project" value="UniProtKB-KW"/>
</dbReference>
<proteinExistence type="inferred from homology"/>
<evidence type="ECO:0000259" key="10">
    <source>
        <dbReference type="Pfam" id="PF04926"/>
    </source>
</evidence>
<dbReference type="Pfam" id="PF04928">
    <property type="entry name" value="PAP_central"/>
    <property type="match status" value="1"/>
</dbReference>